<dbReference type="AlphaFoldDB" id="A0A2C9DYP5"/>
<dbReference type="Pfam" id="PF02734">
    <property type="entry name" value="Dak2"/>
    <property type="match status" value="1"/>
</dbReference>
<dbReference type="Gene3D" id="1.25.40.340">
    <property type="match status" value="1"/>
</dbReference>
<gene>
    <name evidence="2" type="ordered locus">UPA3_0213</name>
</gene>
<dbReference type="RefSeq" id="WP_006688935.1">
    <property type="nucleotide sequence ID" value="NC_010503.1"/>
</dbReference>
<name>A0A2C9DYP5_UREP2</name>
<evidence type="ECO:0000259" key="1">
    <source>
        <dbReference type="PROSITE" id="PS51480"/>
    </source>
</evidence>
<evidence type="ECO:0000313" key="3">
    <source>
        <dbReference type="Proteomes" id="UP000002162"/>
    </source>
</evidence>
<accession>A0A2C9DYP5</accession>
<dbReference type="SMART" id="SM01121">
    <property type="entry name" value="Dak1_2"/>
    <property type="match status" value="1"/>
</dbReference>
<dbReference type="SUPFAM" id="SSF101473">
    <property type="entry name" value="DhaL-like"/>
    <property type="match status" value="1"/>
</dbReference>
<proteinExistence type="predicted"/>
<dbReference type="InterPro" id="IPR036117">
    <property type="entry name" value="DhaL_dom_sf"/>
</dbReference>
<dbReference type="HOGENOM" id="CLU_017496_1_0_14"/>
<dbReference type="GO" id="GO:0006071">
    <property type="term" value="P:glycerol metabolic process"/>
    <property type="evidence" value="ECO:0007669"/>
    <property type="project" value="InterPro"/>
</dbReference>
<dbReference type="Pfam" id="PF13684">
    <property type="entry name" value="FakA-like_C"/>
    <property type="match status" value="1"/>
</dbReference>
<dbReference type="NCBIfam" id="TIGR03599">
    <property type="entry name" value="YloV"/>
    <property type="match status" value="1"/>
</dbReference>
<dbReference type="PANTHER" id="PTHR33434:SF4">
    <property type="entry name" value="PHOSPHATASE PROTEIN"/>
    <property type="match status" value="1"/>
</dbReference>
<protein>
    <submittedName>
        <fullName evidence="2">DAK2 domain protein</fullName>
    </submittedName>
</protein>
<dbReference type="EMBL" id="CP000942">
    <property type="protein sequence ID" value="ACA33056.1"/>
    <property type="molecule type" value="Genomic_DNA"/>
</dbReference>
<evidence type="ECO:0000313" key="2">
    <source>
        <dbReference type="EMBL" id="ACA33056.1"/>
    </source>
</evidence>
<dbReference type="KEGG" id="upa:UPA3_0213"/>
<dbReference type="InterPro" id="IPR048394">
    <property type="entry name" value="FakA-like_M"/>
</dbReference>
<dbReference type="Proteomes" id="UP000002162">
    <property type="component" value="Chromosome"/>
</dbReference>
<dbReference type="InterPro" id="IPR019986">
    <property type="entry name" value="YloV-like"/>
</dbReference>
<dbReference type="GeneID" id="29672647"/>
<dbReference type="Pfam" id="PF21645">
    <property type="entry name" value="FakA-like_M"/>
    <property type="match status" value="1"/>
</dbReference>
<organism evidence="2 3">
    <name type="scientific">Ureaplasma parvum serovar 3 (strain ATCC 27815 / 27 / NCTC 11736)</name>
    <dbReference type="NCBI Taxonomy" id="505682"/>
    <lineage>
        <taxon>Bacteria</taxon>
        <taxon>Bacillati</taxon>
        <taxon>Mycoplasmatota</taxon>
        <taxon>Mycoplasmoidales</taxon>
        <taxon>Mycoplasmoidaceae</taxon>
        <taxon>Ureaplasma</taxon>
    </lineage>
</organism>
<feature type="domain" description="DhaL" evidence="1">
    <location>
        <begin position="7"/>
        <end position="199"/>
    </location>
</feature>
<dbReference type="InterPro" id="IPR033470">
    <property type="entry name" value="FakA-like_C"/>
</dbReference>
<dbReference type="PROSITE" id="PS51480">
    <property type="entry name" value="DHAL"/>
    <property type="match status" value="1"/>
</dbReference>
<dbReference type="InterPro" id="IPR004007">
    <property type="entry name" value="DhaL_dom"/>
</dbReference>
<reference evidence="2 3" key="1">
    <citation type="submission" date="2008-02" db="EMBL/GenBank/DDBJ databases">
        <title>Genome sequence of Ureaplasma parvum serovar 3.</title>
        <authorList>
            <person name="Methe B.A."/>
            <person name="Glass J."/>
            <person name="Waites K."/>
            <person name="Shrivastava S."/>
        </authorList>
    </citation>
    <scope>NUCLEOTIDE SEQUENCE [LARGE SCALE GENOMIC DNA]</scope>
    <source>
        <strain evidence="3">ATCC 27815 / 27 / NCTC 11736</strain>
    </source>
</reference>
<dbReference type="GO" id="GO:0004371">
    <property type="term" value="F:glycerone kinase activity"/>
    <property type="evidence" value="ECO:0007669"/>
    <property type="project" value="InterPro"/>
</dbReference>
<dbReference type="PANTHER" id="PTHR33434">
    <property type="entry name" value="DEGV DOMAIN-CONTAINING PROTEIN DR_1986-RELATED"/>
    <property type="match status" value="1"/>
</dbReference>
<dbReference type="SMART" id="SM01120">
    <property type="entry name" value="Dak2"/>
    <property type="match status" value="1"/>
</dbReference>
<sequence length="564" mass="64014">MKTIKLDLFQKMLYAGAKILEIECEYINDLNVFPVPDGDTGSNMKTTTAGAIIAIKEIEISNFSQLAKIFSRGLLMNARGNSGVILSQIFRGFMDALNNDAYEVSIEQLKQAFNGAKEKAYASVSTPIEGTILTVIRVINERISERQNFDSVEDLFAFVTKEAQIILERTPEMLPSLKEANVVDSGGYGLVSFLKGMYQSLTNTFDEKLIIKNEEENIKSKTKPLDLEIIHKEKEEGFGYCSEIILSLRKKIIPNSPSKSFFEFEKYKSELAKIGDSIVAIQDEDLVKVHLHTLTPYKFLQLSQKYGEFDKIKIENMTNQFYESLERKGLTTKKENKLTLSMEQKIIATVPSEKFKKMFIEEHGIDNVIVTETEGAPSIQRFVDEINSTNSSQIFIVTDDSNIVLAAEQASKIVAENNILVSVIGAYNVFETLLAISHFEQQNDYRTNFKTMNKIVKKARSGMITTSIKNVKYPHITVNKDDYIGIINKKIIASEKNAYDVLLKTIEMLIESLKKPEICYIYYGINASQTDVHQIEKYISEKYGIICDLRYTGQSLYHYYIGIQ</sequence>
<dbReference type="InterPro" id="IPR050270">
    <property type="entry name" value="DegV_domain_contain"/>
</dbReference>